<accession>A0AAD4AMV9</accession>
<comment type="caution">
    <text evidence="1">The sequence shown here is derived from an EMBL/GenBank/DDBJ whole genome shotgun (WGS) entry which is preliminary data.</text>
</comment>
<dbReference type="Proteomes" id="UP000016487">
    <property type="component" value="Unassembled WGS sequence"/>
</dbReference>
<evidence type="ECO:0000313" key="2">
    <source>
        <dbReference type="Proteomes" id="UP000016487"/>
    </source>
</evidence>
<dbReference type="AlphaFoldDB" id="A0AAD4AMV9"/>
<dbReference type="EMBL" id="AHBZ03000012">
    <property type="protein sequence ID" value="KAF7775449.1"/>
    <property type="molecule type" value="Genomic_DNA"/>
</dbReference>
<gene>
    <name evidence="1" type="ORF">PCIT_a1643</name>
</gene>
<protein>
    <recommendedName>
        <fullName evidence="3">Glycosyltransferase</fullName>
    </recommendedName>
</protein>
<evidence type="ECO:0000313" key="1">
    <source>
        <dbReference type="EMBL" id="KAF7775449.1"/>
    </source>
</evidence>
<dbReference type="SUPFAM" id="SSF53756">
    <property type="entry name" value="UDP-Glycosyltransferase/glycogen phosphorylase"/>
    <property type="match status" value="1"/>
</dbReference>
<organism evidence="1 2">
    <name type="scientific">Pseudoalteromonas citrea</name>
    <dbReference type="NCBI Taxonomy" id="43655"/>
    <lineage>
        <taxon>Bacteria</taxon>
        <taxon>Pseudomonadati</taxon>
        <taxon>Pseudomonadota</taxon>
        <taxon>Gammaproteobacteria</taxon>
        <taxon>Alteromonadales</taxon>
        <taxon>Pseudoalteromonadaceae</taxon>
        <taxon>Pseudoalteromonas</taxon>
    </lineage>
</organism>
<name>A0AAD4AMV9_9GAMM</name>
<reference evidence="1" key="2">
    <citation type="submission" date="2015-03" db="EMBL/GenBank/DDBJ databases">
        <title>Genome sequence of Pseudoalteromonas citrea.</title>
        <authorList>
            <person name="Xie B.-B."/>
            <person name="Rong J.-C."/>
            <person name="Qin Q.-L."/>
            <person name="Zhang Y.-Z."/>
        </authorList>
    </citation>
    <scope>NUCLEOTIDE SEQUENCE</scope>
    <source>
        <strain evidence="1">DSM 8771</strain>
    </source>
</reference>
<reference evidence="1" key="1">
    <citation type="journal article" date="2012" name="J. Bacteriol.">
        <title>Genome sequences of type strains of seven species of the marine bacterium Pseudoalteromonas.</title>
        <authorList>
            <person name="Xie B.B."/>
            <person name="Shu Y.L."/>
            <person name="Qin Q.L."/>
            <person name="Rong J.C."/>
            <person name="Zhang X.Y."/>
            <person name="Chen X.L."/>
            <person name="Shi M."/>
            <person name="He H.L."/>
            <person name="Zhou B.C."/>
            <person name="Zhang Y.Z."/>
        </authorList>
    </citation>
    <scope>NUCLEOTIDE SEQUENCE</scope>
    <source>
        <strain evidence="1">DSM 8771</strain>
    </source>
</reference>
<sequence length="421" mass="48349">MWKGVHALNILKYHFTTMSKIIIMSKKIYYITRSFYPYQSGGGPLIRKSAVEWMERQGFKVVVVMPNYESNKIIMDENMIQIPYQSAVSKWSKLLIRKDHLLTRIGINDDYLDSWVDSAYNKLVKVIKKNDTIFSTTGGELGCIKLGGMLKEKLGCKHVVNYHDPINHTLVFGLKVNKKFHVSREENESKYISKSDMIITSSKTNAGSLIEKYPYLKSKIKNNYFGYIVDAKPEEIIKKKSTRLRIAYSGSMDSKTQTPELLLDLYRMLKDEMDLEIYFIGDASSNEKIYDLDGNVNIMGLMPHDEYMSFMTENIDIGFVSLGDEYFKACVPSKIYEYINLHLPIIGVLPEGDAKAIVNDNQFGKIVSKQELGELRDYVIGLKDPSNLNVLTKNVISKRNLWSMEYTSKELKSLLKMIENS</sequence>
<dbReference type="Gene3D" id="3.40.50.2000">
    <property type="entry name" value="Glycogen Phosphorylase B"/>
    <property type="match status" value="2"/>
</dbReference>
<evidence type="ECO:0008006" key="3">
    <source>
        <dbReference type="Google" id="ProtNLM"/>
    </source>
</evidence>
<proteinExistence type="predicted"/>
<dbReference type="RefSeq" id="WP_010361468.1">
    <property type="nucleotide sequence ID" value="NZ_AHBZ03000012.1"/>
</dbReference>